<keyword evidence="3" id="KW-1185">Reference proteome</keyword>
<dbReference type="AlphaFoldDB" id="A0A3B3STD0"/>
<proteinExistence type="predicted"/>
<evidence type="ECO:0000313" key="2">
    <source>
        <dbReference type="Ensembl" id="ENSPKIP00000033585.1"/>
    </source>
</evidence>
<sequence length="290" mass="32011">MGNLISRPSCLGQKSKQVKSEELDQPKHRKEHLPKKEPQEANTPATQSPILERPQSTSLPFTRPDTPSPAKTPLNGTLTKGSGTGLRRAPQGQQVKGIEETPLVFQRRNSGSPWPWRTLSSREVTEVTEVTETIVTEIVEVTEFPSGDKGGDPVVTRTVRVLTGAAEELTELRSDGHSSSDQESSLAAKDAFEDSETFHRALEALLTWVSEIEELIANQKPPSSEVKVLKAQLQEQKLLQRLLEDRRPSVESMVKQGPQLAKAFQSVGRESAASQICSLQEKWKALLQHA</sequence>
<evidence type="ECO:0000256" key="1">
    <source>
        <dbReference type="SAM" id="MobiDB-lite"/>
    </source>
</evidence>
<dbReference type="GeneTree" id="ENSGT00940000161549"/>
<dbReference type="InterPro" id="IPR002017">
    <property type="entry name" value="Spectrin_repeat"/>
</dbReference>
<dbReference type="Ensembl" id="ENSPKIT00000014475.1">
    <property type="protein sequence ID" value="ENSPKIP00000033585.1"/>
    <property type="gene ID" value="ENSPKIG00000013237.1"/>
</dbReference>
<feature type="compositionally biased region" description="Polar residues" evidence="1">
    <location>
        <begin position="40"/>
        <end position="60"/>
    </location>
</feature>
<dbReference type="STRING" id="1676925.ENSPKIP00000033585"/>
<evidence type="ECO:0000313" key="3">
    <source>
        <dbReference type="Proteomes" id="UP000261540"/>
    </source>
</evidence>
<organism evidence="2 3">
    <name type="scientific">Paramormyrops kingsleyae</name>
    <dbReference type="NCBI Taxonomy" id="1676925"/>
    <lineage>
        <taxon>Eukaryota</taxon>
        <taxon>Metazoa</taxon>
        <taxon>Chordata</taxon>
        <taxon>Craniata</taxon>
        <taxon>Vertebrata</taxon>
        <taxon>Euteleostomi</taxon>
        <taxon>Actinopterygii</taxon>
        <taxon>Neopterygii</taxon>
        <taxon>Teleostei</taxon>
        <taxon>Osteoglossocephala</taxon>
        <taxon>Osteoglossomorpha</taxon>
        <taxon>Osteoglossiformes</taxon>
        <taxon>Mormyridae</taxon>
        <taxon>Paramormyrops</taxon>
    </lineage>
</organism>
<protein>
    <submittedName>
        <fullName evidence="2">Uncharacterized protein</fullName>
    </submittedName>
</protein>
<reference evidence="2" key="1">
    <citation type="submission" date="2025-08" db="UniProtKB">
        <authorList>
            <consortium name="Ensembl"/>
        </authorList>
    </citation>
    <scope>IDENTIFICATION</scope>
</reference>
<dbReference type="InterPro" id="IPR018159">
    <property type="entry name" value="Spectrin/alpha-actinin"/>
</dbReference>
<feature type="region of interest" description="Disordered" evidence="1">
    <location>
        <begin position="1"/>
        <end position="100"/>
    </location>
</feature>
<dbReference type="Gene3D" id="1.20.58.60">
    <property type="match status" value="1"/>
</dbReference>
<dbReference type="Pfam" id="PF00435">
    <property type="entry name" value="Spectrin"/>
    <property type="match status" value="1"/>
</dbReference>
<dbReference type="Proteomes" id="UP000261540">
    <property type="component" value="Unplaced"/>
</dbReference>
<accession>A0A3B3STD0</accession>
<name>A0A3B3STD0_9TELE</name>
<dbReference type="SUPFAM" id="SSF46966">
    <property type="entry name" value="Spectrin repeat"/>
    <property type="match status" value="1"/>
</dbReference>
<dbReference type="SMART" id="SM00150">
    <property type="entry name" value="SPEC"/>
    <property type="match status" value="1"/>
</dbReference>
<reference evidence="2" key="2">
    <citation type="submission" date="2025-09" db="UniProtKB">
        <authorList>
            <consortium name="Ensembl"/>
        </authorList>
    </citation>
    <scope>IDENTIFICATION</scope>
</reference>